<protein>
    <submittedName>
        <fullName evidence="2">OLC1v1009543C1</fullName>
    </submittedName>
</protein>
<sequence length="133" mass="14747">MRVKENQQGVGSSPEEMDSRTYSTSPVAGRRSNCCHHRWRNCYGTEKSKIGGGLYLPMHNQILRIRDEDSHLGEDMIYQVLNLFDAANEFNFNHKGLSTKVVVMSMSSSKPILPASPLGGGTGRTIANNKFAD</sequence>
<reference evidence="2" key="1">
    <citation type="submission" date="2023-03" db="EMBL/GenBank/DDBJ databases">
        <authorList>
            <person name="Julca I."/>
        </authorList>
    </citation>
    <scope>NUCLEOTIDE SEQUENCE</scope>
</reference>
<feature type="region of interest" description="Disordered" evidence="1">
    <location>
        <begin position="1"/>
        <end position="32"/>
    </location>
</feature>
<evidence type="ECO:0000313" key="2">
    <source>
        <dbReference type="EMBL" id="CAI9109678.1"/>
    </source>
</evidence>
<organism evidence="2 3">
    <name type="scientific">Oldenlandia corymbosa var. corymbosa</name>
    <dbReference type="NCBI Taxonomy" id="529605"/>
    <lineage>
        <taxon>Eukaryota</taxon>
        <taxon>Viridiplantae</taxon>
        <taxon>Streptophyta</taxon>
        <taxon>Embryophyta</taxon>
        <taxon>Tracheophyta</taxon>
        <taxon>Spermatophyta</taxon>
        <taxon>Magnoliopsida</taxon>
        <taxon>eudicotyledons</taxon>
        <taxon>Gunneridae</taxon>
        <taxon>Pentapetalae</taxon>
        <taxon>asterids</taxon>
        <taxon>lamiids</taxon>
        <taxon>Gentianales</taxon>
        <taxon>Rubiaceae</taxon>
        <taxon>Rubioideae</taxon>
        <taxon>Spermacoceae</taxon>
        <taxon>Hedyotis-Oldenlandia complex</taxon>
        <taxon>Oldenlandia</taxon>
    </lineage>
</organism>
<evidence type="ECO:0000313" key="3">
    <source>
        <dbReference type="Proteomes" id="UP001161247"/>
    </source>
</evidence>
<dbReference type="Proteomes" id="UP001161247">
    <property type="component" value="Chromosome 6"/>
</dbReference>
<feature type="compositionally biased region" description="Polar residues" evidence="1">
    <location>
        <begin position="1"/>
        <end position="11"/>
    </location>
</feature>
<accession>A0AAV1DSH9</accession>
<dbReference type="AlphaFoldDB" id="A0AAV1DSH9"/>
<gene>
    <name evidence="2" type="ORF">OLC1_LOCUS17517</name>
</gene>
<proteinExistence type="predicted"/>
<dbReference type="EMBL" id="OX459123">
    <property type="protein sequence ID" value="CAI9109678.1"/>
    <property type="molecule type" value="Genomic_DNA"/>
</dbReference>
<evidence type="ECO:0000256" key="1">
    <source>
        <dbReference type="SAM" id="MobiDB-lite"/>
    </source>
</evidence>
<keyword evidence="3" id="KW-1185">Reference proteome</keyword>
<name>A0AAV1DSH9_OLDCO</name>